<keyword evidence="1" id="KW-0378">Hydrolase</keyword>
<dbReference type="EMBL" id="CM001220">
    <property type="protein sequence ID" value="KEH31984.1"/>
    <property type="molecule type" value="Genomic_DNA"/>
</dbReference>
<dbReference type="STRING" id="3880.A0A072UQ89"/>
<reference evidence="2" key="3">
    <citation type="submission" date="2015-04" db="UniProtKB">
        <authorList>
            <consortium name="EnsemblPlants"/>
        </authorList>
    </citation>
    <scope>IDENTIFICATION</scope>
    <source>
        <strain evidence="2">cv. Jemalong A17</strain>
    </source>
</reference>
<name>A0A072UQ89_MEDTR</name>
<evidence type="ECO:0000313" key="3">
    <source>
        <dbReference type="Proteomes" id="UP000002051"/>
    </source>
</evidence>
<dbReference type="EnsemblPlants" id="KEH31984">
    <property type="protein sequence ID" value="KEH31984"/>
    <property type="gene ID" value="MTR_4g109260"/>
</dbReference>
<gene>
    <name evidence="1" type="ordered locus">MTR_4g109260</name>
</gene>
<dbReference type="Proteomes" id="UP000002051">
    <property type="component" value="Chromosome 4"/>
</dbReference>
<dbReference type="HOGENOM" id="CLU_1868164_0_0_1"/>
<reference evidence="1 3" key="1">
    <citation type="journal article" date="2011" name="Nature">
        <title>The Medicago genome provides insight into the evolution of rhizobial symbioses.</title>
        <authorList>
            <person name="Young N.D."/>
            <person name="Debelle F."/>
            <person name="Oldroyd G.E."/>
            <person name="Geurts R."/>
            <person name="Cannon S.B."/>
            <person name="Udvardi M.K."/>
            <person name="Benedito V.A."/>
            <person name="Mayer K.F."/>
            <person name="Gouzy J."/>
            <person name="Schoof H."/>
            <person name="Van de Peer Y."/>
            <person name="Proost S."/>
            <person name="Cook D.R."/>
            <person name="Meyers B.C."/>
            <person name="Spannagl M."/>
            <person name="Cheung F."/>
            <person name="De Mita S."/>
            <person name="Krishnakumar V."/>
            <person name="Gundlach H."/>
            <person name="Zhou S."/>
            <person name="Mudge J."/>
            <person name="Bharti A.K."/>
            <person name="Murray J.D."/>
            <person name="Naoumkina M.A."/>
            <person name="Rosen B."/>
            <person name="Silverstein K.A."/>
            <person name="Tang H."/>
            <person name="Rombauts S."/>
            <person name="Zhao P.X."/>
            <person name="Zhou P."/>
            <person name="Barbe V."/>
            <person name="Bardou P."/>
            <person name="Bechner M."/>
            <person name="Bellec A."/>
            <person name="Berger A."/>
            <person name="Berges H."/>
            <person name="Bidwell S."/>
            <person name="Bisseling T."/>
            <person name="Choisne N."/>
            <person name="Couloux A."/>
            <person name="Denny R."/>
            <person name="Deshpande S."/>
            <person name="Dai X."/>
            <person name="Doyle J.J."/>
            <person name="Dudez A.M."/>
            <person name="Farmer A.D."/>
            <person name="Fouteau S."/>
            <person name="Franken C."/>
            <person name="Gibelin C."/>
            <person name="Gish J."/>
            <person name="Goldstein S."/>
            <person name="Gonzalez A.J."/>
            <person name="Green P.J."/>
            <person name="Hallab A."/>
            <person name="Hartog M."/>
            <person name="Hua A."/>
            <person name="Humphray S.J."/>
            <person name="Jeong D.H."/>
            <person name="Jing Y."/>
            <person name="Jocker A."/>
            <person name="Kenton S.M."/>
            <person name="Kim D.J."/>
            <person name="Klee K."/>
            <person name="Lai H."/>
            <person name="Lang C."/>
            <person name="Lin S."/>
            <person name="Macmil S.L."/>
            <person name="Magdelenat G."/>
            <person name="Matthews L."/>
            <person name="McCorrison J."/>
            <person name="Monaghan E.L."/>
            <person name="Mun J.H."/>
            <person name="Najar F.Z."/>
            <person name="Nicholson C."/>
            <person name="Noirot C."/>
            <person name="O'Bleness M."/>
            <person name="Paule C.R."/>
            <person name="Poulain J."/>
            <person name="Prion F."/>
            <person name="Qin B."/>
            <person name="Qu C."/>
            <person name="Retzel E.F."/>
            <person name="Riddle C."/>
            <person name="Sallet E."/>
            <person name="Samain S."/>
            <person name="Samson N."/>
            <person name="Sanders I."/>
            <person name="Saurat O."/>
            <person name="Scarpelli C."/>
            <person name="Schiex T."/>
            <person name="Segurens B."/>
            <person name="Severin A.J."/>
            <person name="Sherrier D.J."/>
            <person name="Shi R."/>
            <person name="Sims S."/>
            <person name="Singer S.R."/>
            <person name="Sinharoy S."/>
            <person name="Sterck L."/>
            <person name="Viollet A."/>
            <person name="Wang B.B."/>
            <person name="Wang K."/>
            <person name="Wang M."/>
            <person name="Wang X."/>
            <person name="Warfsmann J."/>
            <person name="Weissenbach J."/>
            <person name="White D.D."/>
            <person name="White J.D."/>
            <person name="Wiley G.B."/>
            <person name="Wincker P."/>
            <person name="Xing Y."/>
            <person name="Yang L."/>
            <person name="Yao Z."/>
            <person name="Ying F."/>
            <person name="Zhai J."/>
            <person name="Zhou L."/>
            <person name="Zuber A."/>
            <person name="Denarie J."/>
            <person name="Dixon R.A."/>
            <person name="May G.D."/>
            <person name="Schwartz D.C."/>
            <person name="Rogers J."/>
            <person name="Quetier F."/>
            <person name="Town C.D."/>
            <person name="Roe B.A."/>
        </authorList>
    </citation>
    <scope>NUCLEOTIDE SEQUENCE [LARGE SCALE GENOMIC DNA]</scope>
    <source>
        <strain evidence="1">A17</strain>
        <strain evidence="2 3">cv. Jemalong A17</strain>
    </source>
</reference>
<organism evidence="1 3">
    <name type="scientific">Medicago truncatula</name>
    <name type="common">Barrel medic</name>
    <name type="synonym">Medicago tribuloides</name>
    <dbReference type="NCBI Taxonomy" id="3880"/>
    <lineage>
        <taxon>Eukaryota</taxon>
        <taxon>Viridiplantae</taxon>
        <taxon>Streptophyta</taxon>
        <taxon>Embryophyta</taxon>
        <taxon>Tracheophyta</taxon>
        <taxon>Spermatophyta</taxon>
        <taxon>Magnoliopsida</taxon>
        <taxon>eudicotyledons</taxon>
        <taxon>Gunneridae</taxon>
        <taxon>Pentapetalae</taxon>
        <taxon>rosids</taxon>
        <taxon>fabids</taxon>
        <taxon>Fabales</taxon>
        <taxon>Fabaceae</taxon>
        <taxon>Papilionoideae</taxon>
        <taxon>50 kb inversion clade</taxon>
        <taxon>NPAAA clade</taxon>
        <taxon>Hologalegina</taxon>
        <taxon>IRL clade</taxon>
        <taxon>Trifolieae</taxon>
        <taxon>Medicago</taxon>
    </lineage>
</organism>
<dbReference type="PANTHER" id="PTHR14363">
    <property type="entry name" value="HEPARANASE-RELATED"/>
    <property type="match status" value="1"/>
</dbReference>
<evidence type="ECO:0000313" key="1">
    <source>
        <dbReference type="EMBL" id="KEH31984.1"/>
    </source>
</evidence>
<reference evidence="1 3" key="2">
    <citation type="journal article" date="2014" name="BMC Genomics">
        <title>An improved genome release (version Mt4.0) for the model legume Medicago truncatula.</title>
        <authorList>
            <person name="Tang H."/>
            <person name="Krishnakumar V."/>
            <person name="Bidwell S."/>
            <person name="Rosen B."/>
            <person name="Chan A."/>
            <person name="Zhou S."/>
            <person name="Gentzbittel L."/>
            <person name="Childs K.L."/>
            <person name="Yandell M."/>
            <person name="Gundlach H."/>
            <person name="Mayer K.F."/>
            <person name="Schwartz D.C."/>
            <person name="Town C.D."/>
        </authorList>
    </citation>
    <scope>GENOME REANNOTATION</scope>
    <source>
        <strain evidence="1">A17</strain>
        <strain evidence="2 3">cv. Jemalong A17</strain>
    </source>
</reference>
<dbReference type="GO" id="GO:0016020">
    <property type="term" value="C:membrane"/>
    <property type="evidence" value="ECO:0007669"/>
    <property type="project" value="InterPro"/>
</dbReference>
<dbReference type="GO" id="GO:0016798">
    <property type="term" value="F:hydrolase activity, acting on glycosyl bonds"/>
    <property type="evidence" value="ECO:0007669"/>
    <property type="project" value="InterPro"/>
</dbReference>
<dbReference type="Pfam" id="PF03662">
    <property type="entry name" value="Glyco_hydro_79n"/>
    <property type="match status" value="1"/>
</dbReference>
<dbReference type="AlphaFoldDB" id="A0A072UQ89"/>
<evidence type="ECO:0000313" key="2">
    <source>
        <dbReference type="EnsemblPlants" id="KEH31984"/>
    </source>
</evidence>
<dbReference type="InterPro" id="IPR005199">
    <property type="entry name" value="Glyco_hydro_79"/>
</dbReference>
<sequence length="137" mass="15927">MENKKKYLVIKTEKHELRKKFFSVKTPCDLEGLRLLIKPKRLLAKCSYPTMSDPLPYLKNKEFKPSPIAPGGLYQKEWFDKLIRVSGSGVNDMLTHRVYNLLPGSEEHIEDKILDPTRLSKLESIFSNLSETIRKHL</sequence>
<keyword evidence="3" id="KW-1185">Reference proteome</keyword>
<accession>A0A072UQ89</accession>
<protein>
    <submittedName>
        <fullName evidence="1">Glycoside hydrolase family 79 amino-terminal domain protein</fullName>
    </submittedName>
</protein>
<dbReference type="PANTHER" id="PTHR14363:SF21">
    <property type="entry name" value="HEPARANASE-LIKE PROTEIN 1"/>
    <property type="match status" value="1"/>
</dbReference>
<proteinExistence type="predicted"/>